<feature type="compositionally biased region" description="Polar residues" evidence="4">
    <location>
        <begin position="202"/>
        <end position="211"/>
    </location>
</feature>
<evidence type="ECO:0000256" key="1">
    <source>
        <dbReference type="ARBA" id="ARBA00022737"/>
    </source>
</evidence>
<feature type="transmembrane region" description="Helical" evidence="5">
    <location>
        <begin position="144"/>
        <end position="168"/>
    </location>
</feature>
<evidence type="ECO:0000256" key="4">
    <source>
        <dbReference type="SAM" id="MobiDB-lite"/>
    </source>
</evidence>
<dbReference type="Proteomes" id="UP001218218">
    <property type="component" value="Unassembled WGS sequence"/>
</dbReference>
<dbReference type="Pfam" id="PF00023">
    <property type="entry name" value="Ank"/>
    <property type="match status" value="1"/>
</dbReference>
<keyword evidence="7" id="KW-1185">Reference proteome</keyword>
<dbReference type="SMART" id="SM00248">
    <property type="entry name" value="ANK"/>
    <property type="match status" value="4"/>
</dbReference>
<keyword evidence="5" id="KW-0472">Membrane</keyword>
<sequence>MHINLPVLITPPPLAYLPERNEGVSCLLNTRGTAEHVVCHPTISDATVSPTPTLSHPTPVVSYTSAAMNNNCINTDISGIGVRSATYAQNLLSFLPAFWALLDGEVDENELATLETQSTTILLSAFALLFSTIIQAQSQGLDSFHATIVLNLSWMNNTNTFIYMLLLLHRKIWNTLPADWTARSVARALFGRKNRAGHPSADTETSQSPSTGHLPPTSPRASWSEWIPFDHVILIGALHLSFMGALGIWVWIHPGSFGISSSCPSGSVSLFANDIPIESGALRVFSLLVYGAVLLPYFNLVLPVALIFGPYFGYLLQKTGQETPKTTAVDEARKAATAWGVRVGLLVLFIINAFFIVDTELSIARNESRQEDQDGVWTFGQTLALILLLLPLRDAVENILQRSEKRVRRRLSLNEAVSNLKLYRDQVPWEIVEGWIKTIGDTAVDAHQLWLRRASAQNKIEIVRFLLGNGVTAKDQVYPRREDLSQIHDESNSPPPSAPLLTEKVFDANNEDVSMKTALHYAAEKGHKDIVSLLVQRGADVSGRGVRKWTPLHFAAKNGHEFIVNFLLQERSDVNATVEEGWTALHAAAQDGHAGIVRLLCEKGGNVNATVEEGWTALHAAAQDGHAGIVRLLCEKGGNVNAIGMFFLSYLGVQFLTTAAL</sequence>
<organism evidence="6 7">
    <name type="scientific">Mycena albidolilacea</name>
    <dbReference type="NCBI Taxonomy" id="1033008"/>
    <lineage>
        <taxon>Eukaryota</taxon>
        <taxon>Fungi</taxon>
        <taxon>Dikarya</taxon>
        <taxon>Basidiomycota</taxon>
        <taxon>Agaricomycotina</taxon>
        <taxon>Agaricomycetes</taxon>
        <taxon>Agaricomycetidae</taxon>
        <taxon>Agaricales</taxon>
        <taxon>Marasmiineae</taxon>
        <taxon>Mycenaceae</taxon>
        <taxon>Mycena</taxon>
    </lineage>
</organism>
<keyword evidence="1" id="KW-0677">Repeat</keyword>
<protein>
    <submittedName>
        <fullName evidence="6">Uncharacterized protein</fullName>
    </submittedName>
</protein>
<keyword evidence="2 3" id="KW-0040">ANK repeat</keyword>
<dbReference type="InterPro" id="IPR036770">
    <property type="entry name" value="Ankyrin_rpt-contain_sf"/>
</dbReference>
<feature type="transmembrane region" description="Helical" evidence="5">
    <location>
        <begin position="294"/>
        <end position="316"/>
    </location>
</feature>
<dbReference type="SUPFAM" id="SSF48403">
    <property type="entry name" value="Ankyrin repeat"/>
    <property type="match status" value="1"/>
</dbReference>
<evidence type="ECO:0000313" key="7">
    <source>
        <dbReference type="Proteomes" id="UP001218218"/>
    </source>
</evidence>
<proteinExistence type="predicted"/>
<keyword evidence="5" id="KW-1133">Transmembrane helix</keyword>
<keyword evidence="5" id="KW-0812">Transmembrane</keyword>
<evidence type="ECO:0000256" key="2">
    <source>
        <dbReference type="ARBA" id="ARBA00023043"/>
    </source>
</evidence>
<accession>A0AAD7EPG2</accession>
<dbReference type="PRINTS" id="PR01415">
    <property type="entry name" value="ANKYRIN"/>
</dbReference>
<dbReference type="PROSITE" id="PS50297">
    <property type="entry name" value="ANK_REP_REGION"/>
    <property type="match status" value="4"/>
</dbReference>
<dbReference type="PANTHER" id="PTHR24171:SF10">
    <property type="entry name" value="ANKYRIN REPEAT DOMAIN-CONTAINING PROTEIN 29-LIKE"/>
    <property type="match status" value="1"/>
</dbReference>
<feature type="transmembrane region" description="Helical" evidence="5">
    <location>
        <begin position="232"/>
        <end position="252"/>
    </location>
</feature>
<dbReference type="PROSITE" id="PS50088">
    <property type="entry name" value="ANK_REPEAT"/>
    <property type="match status" value="4"/>
</dbReference>
<feature type="transmembrane region" description="Helical" evidence="5">
    <location>
        <begin position="336"/>
        <end position="356"/>
    </location>
</feature>
<evidence type="ECO:0000256" key="3">
    <source>
        <dbReference type="PROSITE-ProRule" id="PRU00023"/>
    </source>
</evidence>
<feature type="region of interest" description="Disordered" evidence="4">
    <location>
        <begin position="195"/>
        <end position="219"/>
    </location>
</feature>
<evidence type="ECO:0000313" key="6">
    <source>
        <dbReference type="EMBL" id="KAJ7340646.1"/>
    </source>
</evidence>
<dbReference type="Gene3D" id="1.25.40.20">
    <property type="entry name" value="Ankyrin repeat-containing domain"/>
    <property type="match status" value="2"/>
</dbReference>
<feature type="repeat" description="ANK" evidence="3">
    <location>
        <begin position="580"/>
        <end position="612"/>
    </location>
</feature>
<feature type="repeat" description="ANK" evidence="3">
    <location>
        <begin position="514"/>
        <end position="546"/>
    </location>
</feature>
<evidence type="ECO:0000256" key="5">
    <source>
        <dbReference type="SAM" id="Phobius"/>
    </source>
</evidence>
<name>A0AAD7EPG2_9AGAR</name>
<comment type="caution">
    <text evidence="6">The sequence shown here is derived from an EMBL/GenBank/DDBJ whole genome shotgun (WGS) entry which is preliminary data.</text>
</comment>
<dbReference type="Pfam" id="PF12796">
    <property type="entry name" value="Ank_2"/>
    <property type="match status" value="1"/>
</dbReference>
<gene>
    <name evidence="6" type="ORF">DFH08DRAFT_874942</name>
</gene>
<dbReference type="PANTHER" id="PTHR24171">
    <property type="entry name" value="ANKYRIN REPEAT DOMAIN-CONTAINING PROTEIN 39-RELATED"/>
    <property type="match status" value="1"/>
</dbReference>
<feature type="repeat" description="ANK" evidence="3">
    <location>
        <begin position="613"/>
        <end position="645"/>
    </location>
</feature>
<feature type="repeat" description="ANK" evidence="3">
    <location>
        <begin position="547"/>
        <end position="579"/>
    </location>
</feature>
<dbReference type="EMBL" id="JARIHO010000026">
    <property type="protein sequence ID" value="KAJ7340646.1"/>
    <property type="molecule type" value="Genomic_DNA"/>
</dbReference>
<feature type="transmembrane region" description="Helical" evidence="5">
    <location>
        <begin position="120"/>
        <end position="138"/>
    </location>
</feature>
<dbReference type="InterPro" id="IPR002110">
    <property type="entry name" value="Ankyrin_rpt"/>
</dbReference>
<dbReference type="AlphaFoldDB" id="A0AAD7EPG2"/>
<reference evidence="6" key="1">
    <citation type="submission" date="2023-03" db="EMBL/GenBank/DDBJ databases">
        <title>Massive genome expansion in bonnet fungi (Mycena s.s.) driven by repeated elements and novel gene families across ecological guilds.</title>
        <authorList>
            <consortium name="Lawrence Berkeley National Laboratory"/>
            <person name="Harder C.B."/>
            <person name="Miyauchi S."/>
            <person name="Viragh M."/>
            <person name="Kuo A."/>
            <person name="Thoen E."/>
            <person name="Andreopoulos B."/>
            <person name="Lu D."/>
            <person name="Skrede I."/>
            <person name="Drula E."/>
            <person name="Henrissat B."/>
            <person name="Morin E."/>
            <person name="Kohler A."/>
            <person name="Barry K."/>
            <person name="LaButti K."/>
            <person name="Morin E."/>
            <person name="Salamov A."/>
            <person name="Lipzen A."/>
            <person name="Mereny Z."/>
            <person name="Hegedus B."/>
            <person name="Baldrian P."/>
            <person name="Stursova M."/>
            <person name="Weitz H."/>
            <person name="Taylor A."/>
            <person name="Grigoriev I.V."/>
            <person name="Nagy L.G."/>
            <person name="Martin F."/>
            <person name="Kauserud H."/>
        </authorList>
    </citation>
    <scope>NUCLEOTIDE SEQUENCE</scope>
    <source>
        <strain evidence="6">CBHHK002</strain>
    </source>
</reference>